<evidence type="ECO:0000313" key="5">
    <source>
        <dbReference type="Proteomes" id="UP000585422"/>
    </source>
</evidence>
<dbReference type="AlphaFoldDB" id="A0A7K7NWX5"/>
<feature type="region of interest" description="Disordered" evidence="2">
    <location>
        <begin position="1"/>
        <end position="20"/>
    </location>
</feature>
<evidence type="ECO:0000256" key="2">
    <source>
        <dbReference type="SAM" id="MobiDB-lite"/>
    </source>
</evidence>
<dbReference type="Gene3D" id="2.60.120.970">
    <property type="match status" value="1"/>
</dbReference>
<sequence length="90" mass="9778">PGDAGDVLGTPPPPSTALGTQGYGNASWRYLHGRSVQVTKEEEWLWFDVTDVVKQWLSSSESLGMFKLSVHCPCEQGPGATNNMRITIEG</sequence>
<dbReference type="InterPro" id="IPR001111">
    <property type="entry name" value="TGF-b_propeptide"/>
</dbReference>
<dbReference type="PRINTS" id="PR01423">
    <property type="entry name" value="TGFBETA"/>
</dbReference>
<dbReference type="EMBL" id="VZSQ01000393">
    <property type="protein sequence ID" value="NWZ59823.1"/>
    <property type="molecule type" value="Genomic_DNA"/>
</dbReference>
<keyword evidence="5" id="KW-1185">Reference proteome</keyword>
<gene>
    <name evidence="4" type="primary">Tgfb1</name>
    <name evidence="4" type="ORF">HALALB_R16781</name>
</gene>
<feature type="non-terminal residue" evidence="4">
    <location>
        <position position="1"/>
    </location>
</feature>
<evidence type="ECO:0000313" key="4">
    <source>
        <dbReference type="EMBL" id="NWZ59823.1"/>
    </source>
</evidence>
<reference evidence="4 5" key="1">
    <citation type="submission" date="2019-09" db="EMBL/GenBank/DDBJ databases">
        <title>Bird 10,000 Genomes (B10K) Project - Family phase.</title>
        <authorList>
            <person name="Zhang G."/>
        </authorList>
    </citation>
    <scope>NUCLEOTIDE SEQUENCE [LARGE SCALE GENOMIC DNA]</scope>
    <source>
        <strain evidence="4">OUT-0040</strain>
        <tissue evidence="4">Blood</tissue>
    </source>
</reference>
<feature type="non-terminal residue" evidence="4">
    <location>
        <position position="90"/>
    </location>
</feature>
<dbReference type="OrthoDB" id="9194526at2759"/>
<feature type="domain" description="TGF-beta propeptide" evidence="3">
    <location>
        <begin position="21"/>
        <end position="76"/>
    </location>
</feature>
<evidence type="ECO:0000256" key="1">
    <source>
        <dbReference type="ARBA" id="ARBA00023180"/>
    </source>
</evidence>
<keyword evidence="1" id="KW-0325">Glycoprotein</keyword>
<dbReference type="Pfam" id="PF00688">
    <property type="entry name" value="TGFb_propeptide"/>
    <property type="match status" value="1"/>
</dbReference>
<accession>A0A7K7NWX5</accession>
<organism evidence="4 5">
    <name type="scientific">Haliaeetus albicilla</name>
    <name type="common">White-tailed sea-eagle</name>
    <name type="synonym">Falco albicilla</name>
    <dbReference type="NCBI Taxonomy" id="8969"/>
    <lineage>
        <taxon>Eukaryota</taxon>
        <taxon>Metazoa</taxon>
        <taxon>Chordata</taxon>
        <taxon>Craniata</taxon>
        <taxon>Vertebrata</taxon>
        <taxon>Euteleostomi</taxon>
        <taxon>Archelosauria</taxon>
        <taxon>Archosauria</taxon>
        <taxon>Dinosauria</taxon>
        <taxon>Saurischia</taxon>
        <taxon>Theropoda</taxon>
        <taxon>Coelurosauria</taxon>
        <taxon>Aves</taxon>
        <taxon>Neognathae</taxon>
        <taxon>Neoaves</taxon>
        <taxon>Telluraves</taxon>
        <taxon>Accipitrimorphae</taxon>
        <taxon>Accipitriformes</taxon>
        <taxon>Accipitridae</taxon>
        <taxon>Accipitrinae</taxon>
        <taxon>Haliaeetus</taxon>
    </lineage>
</organism>
<evidence type="ECO:0000259" key="3">
    <source>
        <dbReference type="Pfam" id="PF00688"/>
    </source>
</evidence>
<dbReference type="InterPro" id="IPR016319">
    <property type="entry name" value="TGF-beta"/>
</dbReference>
<protein>
    <submittedName>
        <fullName evidence="4">TGFB1 factor</fullName>
    </submittedName>
</protein>
<comment type="caution">
    <text evidence="4">The sequence shown here is derived from an EMBL/GenBank/DDBJ whole genome shotgun (WGS) entry which is preliminary data.</text>
</comment>
<name>A0A7K7NWX5_HALAL</name>
<proteinExistence type="predicted"/>
<dbReference type="GO" id="GO:0005615">
    <property type="term" value="C:extracellular space"/>
    <property type="evidence" value="ECO:0007669"/>
    <property type="project" value="InterPro"/>
</dbReference>
<dbReference type="Proteomes" id="UP000585422">
    <property type="component" value="Unassembled WGS sequence"/>
</dbReference>